<feature type="transmembrane region" description="Helical" evidence="2">
    <location>
        <begin position="20"/>
        <end position="37"/>
    </location>
</feature>
<name>A0ABD3B5Y4_9GENT</name>
<feature type="compositionally biased region" description="Basic and acidic residues" evidence="1">
    <location>
        <begin position="97"/>
        <end position="114"/>
    </location>
</feature>
<dbReference type="EMBL" id="JBJUIK010000001">
    <property type="protein sequence ID" value="KAL3538760.1"/>
    <property type="molecule type" value="Genomic_DNA"/>
</dbReference>
<keyword evidence="2" id="KW-1133">Transmembrane helix</keyword>
<feature type="compositionally biased region" description="Polar residues" evidence="1">
    <location>
        <begin position="241"/>
        <end position="253"/>
    </location>
</feature>
<accession>A0ABD3B5Y4</accession>
<keyword evidence="2" id="KW-0812">Transmembrane</keyword>
<evidence type="ECO:0000313" key="4">
    <source>
        <dbReference type="Proteomes" id="UP001630127"/>
    </source>
</evidence>
<proteinExistence type="predicted"/>
<feature type="compositionally biased region" description="Basic and acidic residues" evidence="1">
    <location>
        <begin position="206"/>
        <end position="217"/>
    </location>
</feature>
<dbReference type="PANTHER" id="PTHR33700">
    <property type="entry name" value="MYB-LIKE PROTEIN X"/>
    <property type="match status" value="1"/>
</dbReference>
<feature type="compositionally biased region" description="Polar residues" evidence="1">
    <location>
        <begin position="287"/>
        <end position="307"/>
    </location>
</feature>
<feature type="compositionally biased region" description="Acidic residues" evidence="1">
    <location>
        <begin position="139"/>
        <end position="154"/>
    </location>
</feature>
<feature type="compositionally biased region" description="Acidic residues" evidence="1">
    <location>
        <begin position="86"/>
        <end position="96"/>
    </location>
</feature>
<evidence type="ECO:0000313" key="3">
    <source>
        <dbReference type="EMBL" id="KAL3538760.1"/>
    </source>
</evidence>
<dbReference type="AlphaFoldDB" id="A0ABD3B5Y4"/>
<organism evidence="3 4">
    <name type="scientific">Cinchona calisaya</name>
    <dbReference type="NCBI Taxonomy" id="153742"/>
    <lineage>
        <taxon>Eukaryota</taxon>
        <taxon>Viridiplantae</taxon>
        <taxon>Streptophyta</taxon>
        <taxon>Embryophyta</taxon>
        <taxon>Tracheophyta</taxon>
        <taxon>Spermatophyta</taxon>
        <taxon>Magnoliopsida</taxon>
        <taxon>eudicotyledons</taxon>
        <taxon>Gunneridae</taxon>
        <taxon>Pentapetalae</taxon>
        <taxon>asterids</taxon>
        <taxon>lamiids</taxon>
        <taxon>Gentianales</taxon>
        <taxon>Rubiaceae</taxon>
        <taxon>Cinchonoideae</taxon>
        <taxon>Cinchoneae</taxon>
        <taxon>Cinchona</taxon>
    </lineage>
</organism>
<feature type="region of interest" description="Disordered" evidence="1">
    <location>
        <begin position="47"/>
        <end position="228"/>
    </location>
</feature>
<feature type="compositionally biased region" description="Basic and acidic residues" evidence="1">
    <location>
        <begin position="66"/>
        <end position="85"/>
    </location>
</feature>
<feature type="compositionally biased region" description="Acidic residues" evidence="1">
    <location>
        <begin position="433"/>
        <end position="446"/>
    </location>
</feature>
<feature type="region of interest" description="Disordered" evidence="1">
    <location>
        <begin position="241"/>
        <end position="446"/>
    </location>
</feature>
<protein>
    <submittedName>
        <fullName evidence="3">Uncharacterized protein</fullName>
    </submittedName>
</protein>
<dbReference type="Proteomes" id="UP001630127">
    <property type="component" value="Unassembled WGS sequence"/>
</dbReference>
<dbReference type="PANTHER" id="PTHR33700:SF4">
    <property type="entry name" value="MYB-LIKE PROTEIN X"/>
    <property type="match status" value="1"/>
</dbReference>
<evidence type="ECO:0000256" key="1">
    <source>
        <dbReference type="SAM" id="MobiDB-lite"/>
    </source>
</evidence>
<keyword evidence="4" id="KW-1185">Reference proteome</keyword>
<gene>
    <name evidence="3" type="ORF">ACH5RR_002126</name>
</gene>
<keyword evidence="2" id="KW-0472">Membrane</keyword>
<comment type="caution">
    <text evidence="3">The sequence shown here is derived from an EMBL/GenBank/DDBJ whole genome shotgun (WGS) entry which is preliminary data.</text>
</comment>
<feature type="compositionally biased region" description="Acidic residues" evidence="1">
    <location>
        <begin position="115"/>
        <end position="131"/>
    </location>
</feature>
<feature type="compositionally biased region" description="Polar residues" evidence="1">
    <location>
        <begin position="322"/>
        <end position="341"/>
    </location>
</feature>
<feature type="compositionally biased region" description="Low complexity" evidence="1">
    <location>
        <begin position="366"/>
        <end position="379"/>
    </location>
</feature>
<feature type="compositionally biased region" description="Acidic residues" evidence="1">
    <location>
        <begin position="176"/>
        <end position="186"/>
    </location>
</feature>
<feature type="compositionally biased region" description="Basic and acidic residues" evidence="1">
    <location>
        <begin position="187"/>
        <end position="199"/>
    </location>
</feature>
<evidence type="ECO:0000256" key="2">
    <source>
        <dbReference type="SAM" id="Phobius"/>
    </source>
</evidence>
<feature type="compositionally biased region" description="Polar residues" evidence="1">
    <location>
        <begin position="348"/>
        <end position="365"/>
    </location>
</feature>
<reference evidence="3 4" key="1">
    <citation type="submission" date="2024-11" db="EMBL/GenBank/DDBJ databases">
        <title>A near-complete genome assembly of Cinchona calisaya.</title>
        <authorList>
            <person name="Lian D.C."/>
            <person name="Zhao X.W."/>
            <person name="Wei L."/>
        </authorList>
    </citation>
    <scope>NUCLEOTIDE SEQUENCE [LARGE SCALE GENOMIC DNA]</scope>
    <source>
        <tissue evidence="3">Nenye</tissue>
    </source>
</reference>
<sequence length="446" mass="49386">MYRQSPSRSQRSRGIKVKHVLQICFLLAICFWLIYQVKHSHDKRKEFDESDLKNSQHTQTSSEVVKLGRKDLHPRVEETTNTKQDEEAEEENVGEEVENKHEEEEHAEDNKSEEKDDEGTGVGDDEIDEHEEEKSQAEEDREEDVTEEEKENEEGDVKENEENDSEDNGGQFENDSFLEERDDDEIAHEAREELYKADDASSAVTHENEAINGKNEDGSSENSNELAGIKVVENENFVNYTDKNNVGENTTGSKFEDRQMIETGGPLNTTANEDLENVGSKSDERSLSLNSTLIGISSDNQERMNSPTEGTTSGSDGSGLGKNSTLSSTDNQADSNSTVSTKVEDAESNSGQALTTYNNTLSAVNSSIEDSSQSSSMKSDNATEAEESKDTNDGTDDGALQLENSDEVQHDPIDSSDSSIGLEEKEFQTDLETQTEESNNEDAAAE</sequence>